<name>A0A8S3F9D3_9BILA</name>
<sequence length="75" mass="8860">MLINQTGRASSRRTARTNHDSTSIKNTKKQRKDLSSRRKLRSSNADSLETKSQRRQTIPMKKERKKRMKKTMNNQ</sequence>
<dbReference type="AlphaFoldDB" id="A0A8S3F9D3"/>
<feature type="compositionally biased region" description="Basic residues" evidence="1">
    <location>
        <begin position="62"/>
        <end position="75"/>
    </location>
</feature>
<evidence type="ECO:0000313" key="3">
    <source>
        <dbReference type="Proteomes" id="UP000681967"/>
    </source>
</evidence>
<reference evidence="2" key="1">
    <citation type="submission" date="2021-02" db="EMBL/GenBank/DDBJ databases">
        <authorList>
            <person name="Nowell W R."/>
        </authorList>
    </citation>
    <scope>NUCLEOTIDE SEQUENCE</scope>
</reference>
<gene>
    <name evidence="2" type="ORF">BYL167_LOCUS65790</name>
</gene>
<proteinExistence type="predicted"/>
<evidence type="ECO:0000256" key="1">
    <source>
        <dbReference type="SAM" id="MobiDB-lite"/>
    </source>
</evidence>
<feature type="region of interest" description="Disordered" evidence="1">
    <location>
        <begin position="1"/>
        <end position="75"/>
    </location>
</feature>
<accession>A0A8S3F9D3</accession>
<protein>
    <submittedName>
        <fullName evidence="2">Uncharacterized protein</fullName>
    </submittedName>
</protein>
<feature type="non-terminal residue" evidence="2">
    <location>
        <position position="75"/>
    </location>
</feature>
<feature type="compositionally biased region" description="Basic residues" evidence="1">
    <location>
        <begin position="26"/>
        <end position="41"/>
    </location>
</feature>
<dbReference type="Proteomes" id="UP000681967">
    <property type="component" value="Unassembled WGS sequence"/>
</dbReference>
<organism evidence="2 3">
    <name type="scientific">Rotaria magnacalcarata</name>
    <dbReference type="NCBI Taxonomy" id="392030"/>
    <lineage>
        <taxon>Eukaryota</taxon>
        <taxon>Metazoa</taxon>
        <taxon>Spiralia</taxon>
        <taxon>Gnathifera</taxon>
        <taxon>Rotifera</taxon>
        <taxon>Eurotatoria</taxon>
        <taxon>Bdelloidea</taxon>
        <taxon>Philodinida</taxon>
        <taxon>Philodinidae</taxon>
        <taxon>Rotaria</taxon>
    </lineage>
</organism>
<comment type="caution">
    <text evidence="2">The sequence shown here is derived from an EMBL/GenBank/DDBJ whole genome shotgun (WGS) entry which is preliminary data.</text>
</comment>
<dbReference type="EMBL" id="CAJOBH010241730">
    <property type="protein sequence ID" value="CAF5111726.1"/>
    <property type="molecule type" value="Genomic_DNA"/>
</dbReference>
<evidence type="ECO:0000313" key="2">
    <source>
        <dbReference type="EMBL" id="CAF5111726.1"/>
    </source>
</evidence>